<dbReference type="Proteomes" id="UP000887116">
    <property type="component" value="Unassembled WGS sequence"/>
</dbReference>
<accession>A0A8X6G9U5</accession>
<proteinExistence type="predicted"/>
<gene>
    <name evidence="2" type="ORF">TNCT_420261</name>
</gene>
<dbReference type="EMBL" id="BMAO01011917">
    <property type="protein sequence ID" value="GFQ77743.1"/>
    <property type="molecule type" value="Genomic_DNA"/>
</dbReference>
<reference evidence="2" key="1">
    <citation type="submission" date="2020-07" db="EMBL/GenBank/DDBJ databases">
        <title>Multicomponent nature underlies the extraordinary mechanical properties of spider dragline silk.</title>
        <authorList>
            <person name="Kono N."/>
            <person name="Nakamura H."/>
            <person name="Mori M."/>
            <person name="Yoshida Y."/>
            <person name="Ohtoshi R."/>
            <person name="Malay A.D."/>
            <person name="Moran D.A.P."/>
            <person name="Tomita M."/>
            <person name="Numata K."/>
            <person name="Arakawa K."/>
        </authorList>
    </citation>
    <scope>NUCLEOTIDE SEQUENCE</scope>
</reference>
<evidence type="ECO:0000313" key="3">
    <source>
        <dbReference type="Proteomes" id="UP000887116"/>
    </source>
</evidence>
<evidence type="ECO:0000313" key="2">
    <source>
        <dbReference type="EMBL" id="GFQ77743.1"/>
    </source>
</evidence>
<feature type="compositionally biased region" description="Polar residues" evidence="1">
    <location>
        <begin position="31"/>
        <end position="55"/>
    </location>
</feature>
<dbReference type="AlphaFoldDB" id="A0A8X6G9U5"/>
<feature type="region of interest" description="Disordered" evidence="1">
    <location>
        <begin position="1"/>
        <end position="20"/>
    </location>
</feature>
<comment type="caution">
    <text evidence="2">The sequence shown here is derived from an EMBL/GenBank/DDBJ whole genome shotgun (WGS) entry which is preliminary data.</text>
</comment>
<keyword evidence="3" id="KW-1185">Reference proteome</keyword>
<name>A0A8X6G9U5_TRICU</name>
<organism evidence="2 3">
    <name type="scientific">Trichonephila clavata</name>
    <name type="common">Joro spider</name>
    <name type="synonym">Nephila clavata</name>
    <dbReference type="NCBI Taxonomy" id="2740835"/>
    <lineage>
        <taxon>Eukaryota</taxon>
        <taxon>Metazoa</taxon>
        <taxon>Ecdysozoa</taxon>
        <taxon>Arthropoda</taxon>
        <taxon>Chelicerata</taxon>
        <taxon>Arachnida</taxon>
        <taxon>Araneae</taxon>
        <taxon>Araneomorphae</taxon>
        <taxon>Entelegynae</taxon>
        <taxon>Araneoidea</taxon>
        <taxon>Nephilidae</taxon>
        <taxon>Trichonephila</taxon>
    </lineage>
</organism>
<evidence type="ECO:0000256" key="1">
    <source>
        <dbReference type="SAM" id="MobiDB-lite"/>
    </source>
</evidence>
<feature type="region of interest" description="Disordered" evidence="1">
    <location>
        <begin position="30"/>
        <end position="55"/>
    </location>
</feature>
<protein>
    <submittedName>
        <fullName evidence="2">Uncharacterized protein</fullName>
    </submittedName>
</protein>
<sequence>MSIRQSHCSVSILPSTQKTSRTSIRFLRHSLPSNQPTPSFQPANQDAPSPQKCSTTSIRSHSLFRCGTEDCMWRSMFRWKRE</sequence>